<dbReference type="Pfam" id="PF02912">
    <property type="entry name" value="Phe_tRNA-synt_N"/>
    <property type="match status" value="1"/>
</dbReference>
<evidence type="ECO:0000256" key="3">
    <source>
        <dbReference type="ARBA" id="ARBA00011209"/>
    </source>
</evidence>
<gene>
    <name evidence="13" type="primary">pheS</name>
    <name evidence="15" type="ORF">ENN92_00570</name>
</gene>
<evidence type="ECO:0000256" key="8">
    <source>
        <dbReference type="ARBA" id="ARBA00022840"/>
    </source>
</evidence>
<dbReference type="NCBIfam" id="TIGR00468">
    <property type="entry name" value="pheS"/>
    <property type="match status" value="1"/>
</dbReference>
<dbReference type="PROSITE" id="PS50862">
    <property type="entry name" value="AA_TRNA_LIGASE_II"/>
    <property type="match status" value="1"/>
</dbReference>
<keyword evidence="7 13" id="KW-0547">Nucleotide-binding</keyword>
<comment type="similarity">
    <text evidence="2 13">Belongs to the class-II aminoacyl-tRNA synthetase family. Phe-tRNA synthetase alpha subunit type 1 subfamily.</text>
</comment>
<dbReference type="GO" id="GO:0006432">
    <property type="term" value="P:phenylalanyl-tRNA aminoacylation"/>
    <property type="evidence" value="ECO:0007669"/>
    <property type="project" value="UniProtKB-UniRule"/>
</dbReference>
<comment type="subunit">
    <text evidence="3 13">Tetramer of two alpha and two beta subunits.</text>
</comment>
<dbReference type="InterPro" id="IPR004529">
    <property type="entry name" value="Phe-tRNA-synth_IIc_asu"/>
</dbReference>
<comment type="catalytic activity">
    <reaction evidence="12 13">
        <text>tRNA(Phe) + L-phenylalanine + ATP = L-phenylalanyl-tRNA(Phe) + AMP + diphosphate + H(+)</text>
        <dbReference type="Rhea" id="RHEA:19413"/>
        <dbReference type="Rhea" id="RHEA-COMP:9668"/>
        <dbReference type="Rhea" id="RHEA-COMP:9699"/>
        <dbReference type="ChEBI" id="CHEBI:15378"/>
        <dbReference type="ChEBI" id="CHEBI:30616"/>
        <dbReference type="ChEBI" id="CHEBI:33019"/>
        <dbReference type="ChEBI" id="CHEBI:58095"/>
        <dbReference type="ChEBI" id="CHEBI:78442"/>
        <dbReference type="ChEBI" id="CHEBI:78531"/>
        <dbReference type="ChEBI" id="CHEBI:456215"/>
        <dbReference type="EC" id="6.1.1.20"/>
    </reaction>
</comment>
<keyword evidence="6 13" id="KW-0479">Metal-binding</keyword>
<dbReference type="InterPro" id="IPR006195">
    <property type="entry name" value="aa-tRNA-synth_II"/>
</dbReference>
<keyword evidence="11 13" id="KW-0030">Aminoacyl-tRNA synthetase</keyword>
<keyword evidence="5 13" id="KW-0436">Ligase</keyword>
<evidence type="ECO:0000256" key="2">
    <source>
        <dbReference type="ARBA" id="ARBA00010207"/>
    </source>
</evidence>
<dbReference type="GO" id="GO:0004826">
    <property type="term" value="F:phenylalanine-tRNA ligase activity"/>
    <property type="evidence" value="ECO:0007669"/>
    <property type="project" value="UniProtKB-UniRule"/>
</dbReference>
<keyword evidence="10 13" id="KW-0648">Protein biosynthesis</keyword>
<comment type="subcellular location">
    <subcellularLocation>
        <location evidence="1 13">Cytoplasm</location>
    </subcellularLocation>
</comment>
<sequence>MESSVNSDLNALKKQVETEVKAVLTVEEGDALWLKYFGKSGVVKKVASHMATLPAEERKDFGVKFNSLKAELEEKIQNRIKQLSQKEETPLEKFYKTLPGKKPQIGHLHIITQAIREIVEIFKPLGFTQVRYPEIDWDYYAFEALNMPETHPARDEWETFFVDAPDHAQLGKMVITPHTSNGQIREMLEGQLPIRMLNISRCGRRQSDLTHNPSFFQFEGLVVDKGINITHLKGVLDYFAKNFFGPDRTTRLRPYDFRFTEPSFEVDINCGLCKGEGCKFCKGGWLELGGAGMVHPNVFKACNVDPEKYTGFAFGWGVERTYMMKSGTKLDDIRLLLGNDLRFLEQF</sequence>
<evidence type="ECO:0000256" key="13">
    <source>
        <dbReference type="HAMAP-Rule" id="MF_00281"/>
    </source>
</evidence>
<comment type="caution">
    <text evidence="15">The sequence shown here is derived from an EMBL/GenBank/DDBJ whole genome shotgun (WGS) entry which is preliminary data.</text>
</comment>
<dbReference type="HAMAP" id="MF_00281">
    <property type="entry name" value="Phe_tRNA_synth_alpha1"/>
    <property type="match status" value="1"/>
</dbReference>
<evidence type="ECO:0000256" key="7">
    <source>
        <dbReference type="ARBA" id="ARBA00022741"/>
    </source>
</evidence>
<keyword evidence="9 13" id="KW-0460">Magnesium</keyword>
<evidence type="ECO:0000256" key="12">
    <source>
        <dbReference type="ARBA" id="ARBA00049255"/>
    </source>
</evidence>
<proteinExistence type="inferred from homology"/>
<evidence type="ECO:0000256" key="4">
    <source>
        <dbReference type="ARBA" id="ARBA00022490"/>
    </source>
</evidence>
<comment type="cofactor">
    <cofactor evidence="13">
        <name>Mg(2+)</name>
        <dbReference type="ChEBI" id="CHEBI:18420"/>
    </cofactor>
    <text evidence="13">Binds 2 magnesium ions per tetramer.</text>
</comment>
<evidence type="ECO:0000256" key="5">
    <source>
        <dbReference type="ARBA" id="ARBA00022598"/>
    </source>
</evidence>
<dbReference type="InterPro" id="IPR004188">
    <property type="entry name" value="Phe-tRNA_ligase_II_N"/>
</dbReference>
<evidence type="ECO:0000313" key="15">
    <source>
        <dbReference type="EMBL" id="HDQ88632.1"/>
    </source>
</evidence>
<dbReference type="GO" id="GO:0000049">
    <property type="term" value="F:tRNA binding"/>
    <property type="evidence" value="ECO:0007669"/>
    <property type="project" value="InterPro"/>
</dbReference>
<evidence type="ECO:0000259" key="14">
    <source>
        <dbReference type="PROSITE" id="PS50862"/>
    </source>
</evidence>
<reference evidence="15" key="1">
    <citation type="journal article" date="2020" name="mSystems">
        <title>Genome- and Community-Level Interaction Insights into Carbon Utilization and Element Cycling Functions of Hydrothermarchaeota in Hydrothermal Sediment.</title>
        <authorList>
            <person name="Zhou Z."/>
            <person name="Liu Y."/>
            <person name="Xu W."/>
            <person name="Pan J."/>
            <person name="Luo Z.H."/>
            <person name="Li M."/>
        </authorList>
    </citation>
    <scope>NUCLEOTIDE SEQUENCE [LARGE SCALE GENOMIC DNA]</scope>
    <source>
        <strain evidence="15">SpSt-1219</strain>
    </source>
</reference>
<dbReference type="GO" id="GO:0005737">
    <property type="term" value="C:cytoplasm"/>
    <property type="evidence" value="ECO:0007669"/>
    <property type="project" value="UniProtKB-SubCell"/>
</dbReference>
<evidence type="ECO:0000256" key="11">
    <source>
        <dbReference type="ARBA" id="ARBA00023146"/>
    </source>
</evidence>
<dbReference type="EC" id="6.1.1.20" evidence="13"/>
<evidence type="ECO:0000256" key="6">
    <source>
        <dbReference type="ARBA" id="ARBA00022723"/>
    </source>
</evidence>
<evidence type="ECO:0000256" key="10">
    <source>
        <dbReference type="ARBA" id="ARBA00022917"/>
    </source>
</evidence>
<dbReference type="CDD" id="cd00496">
    <property type="entry name" value="PheRS_alpha_core"/>
    <property type="match status" value="1"/>
</dbReference>
<dbReference type="EMBL" id="DSDM01000033">
    <property type="protein sequence ID" value="HDQ88632.1"/>
    <property type="molecule type" value="Genomic_DNA"/>
</dbReference>
<evidence type="ECO:0000256" key="9">
    <source>
        <dbReference type="ARBA" id="ARBA00022842"/>
    </source>
</evidence>
<dbReference type="GO" id="GO:0005524">
    <property type="term" value="F:ATP binding"/>
    <property type="evidence" value="ECO:0007669"/>
    <property type="project" value="UniProtKB-UniRule"/>
</dbReference>
<dbReference type="InterPro" id="IPR022911">
    <property type="entry name" value="Phe_tRNA_ligase_alpha1_bac"/>
</dbReference>
<protein>
    <recommendedName>
        <fullName evidence="13">Phenylalanine--tRNA ligase alpha subunit</fullName>
        <ecNumber evidence="13">6.1.1.20</ecNumber>
    </recommendedName>
    <alternativeName>
        <fullName evidence="13">Phenylalanyl-tRNA synthetase alpha subunit</fullName>
        <shortName evidence="13">PheRS</shortName>
    </alternativeName>
</protein>
<dbReference type="GO" id="GO:0000287">
    <property type="term" value="F:magnesium ion binding"/>
    <property type="evidence" value="ECO:0007669"/>
    <property type="project" value="UniProtKB-UniRule"/>
</dbReference>
<feature type="domain" description="Aminoacyl-transfer RNA synthetases class-II family profile" evidence="14">
    <location>
        <begin position="111"/>
        <end position="324"/>
    </location>
</feature>
<organism evidence="15">
    <name type="scientific">candidate division WWE3 bacterium</name>
    <dbReference type="NCBI Taxonomy" id="2053526"/>
    <lineage>
        <taxon>Bacteria</taxon>
        <taxon>Katanobacteria</taxon>
    </lineage>
</organism>
<accession>A0A7C1HHE6</accession>
<dbReference type="Proteomes" id="UP000886066">
    <property type="component" value="Unassembled WGS sequence"/>
</dbReference>
<dbReference type="SUPFAM" id="SSF46589">
    <property type="entry name" value="tRNA-binding arm"/>
    <property type="match status" value="1"/>
</dbReference>
<name>A0A7C1HHE6_UNCKA</name>
<dbReference type="PANTHER" id="PTHR11538">
    <property type="entry name" value="PHENYLALANYL-TRNA SYNTHETASE"/>
    <property type="match status" value="1"/>
</dbReference>
<feature type="binding site" evidence="13">
    <location>
        <position position="261"/>
    </location>
    <ligand>
        <name>Mg(2+)</name>
        <dbReference type="ChEBI" id="CHEBI:18420"/>
        <note>shared with beta subunit</note>
    </ligand>
</feature>
<dbReference type="AlphaFoldDB" id="A0A7C1HHE6"/>
<dbReference type="InterPro" id="IPR002319">
    <property type="entry name" value="Phenylalanyl-tRNA_Synthase"/>
</dbReference>
<dbReference type="PANTHER" id="PTHR11538:SF41">
    <property type="entry name" value="PHENYLALANINE--TRNA LIGASE, MITOCHONDRIAL"/>
    <property type="match status" value="1"/>
</dbReference>
<dbReference type="SUPFAM" id="SSF55681">
    <property type="entry name" value="Class II aaRS and biotin synthetases"/>
    <property type="match status" value="1"/>
</dbReference>
<dbReference type="InterPro" id="IPR045864">
    <property type="entry name" value="aa-tRNA-synth_II/BPL/LPL"/>
</dbReference>
<dbReference type="InterPro" id="IPR010978">
    <property type="entry name" value="tRNA-bd_arm"/>
</dbReference>
<evidence type="ECO:0000256" key="1">
    <source>
        <dbReference type="ARBA" id="ARBA00004496"/>
    </source>
</evidence>
<dbReference type="Gene3D" id="3.30.930.10">
    <property type="entry name" value="Bira Bifunctional Protein, Domain 2"/>
    <property type="match status" value="1"/>
</dbReference>
<dbReference type="Pfam" id="PF01409">
    <property type="entry name" value="tRNA-synt_2d"/>
    <property type="match status" value="1"/>
</dbReference>
<keyword evidence="4 13" id="KW-0963">Cytoplasm</keyword>
<keyword evidence="8 13" id="KW-0067">ATP-binding</keyword>